<evidence type="ECO:0000256" key="9">
    <source>
        <dbReference type="ARBA" id="ARBA00022777"/>
    </source>
</evidence>
<dbReference type="PANTHER" id="PTHR13902">
    <property type="entry name" value="SERINE/THREONINE-PROTEIN KINASE WNK WITH NO LYSINE -RELATED"/>
    <property type="match status" value="1"/>
</dbReference>
<feature type="domain" description="Protein kinase" evidence="17">
    <location>
        <begin position="327"/>
        <end position="589"/>
    </location>
</feature>
<feature type="region of interest" description="Disordered" evidence="16">
    <location>
        <begin position="1459"/>
        <end position="1500"/>
    </location>
</feature>
<evidence type="ECO:0000256" key="12">
    <source>
        <dbReference type="ARBA" id="ARBA00047899"/>
    </source>
</evidence>
<feature type="compositionally biased region" description="Low complexity" evidence="16">
    <location>
        <begin position="1263"/>
        <end position="1272"/>
    </location>
</feature>
<dbReference type="SUPFAM" id="SSF56112">
    <property type="entry name" value="Protein kinase-like (PK-like)"/>
    <property type="match status" value="1"/>
</dbReference>
<dbReference type="GO" id="GO:0140693">
    <property type="term" value="F:molecular condensate scaffold activity"/>
    <property type="evidence" value="ECO:0007669"/>
    <property type="project" value="UniProtKB-ARBA"/>
</dbReference>
<name>A0A9P1IPY7_9PELO</name>
<feature type="region of interest" description="Disordered" evidence="16">
    <location>
        <begin position="137"/>
        <end position="167"/>
    </location>
</feature>
<evidence type="ECO:0000313" key="19">
    <source>
        <dbReference type="Proteomes" id="UP001152747"/>
    </source>
</evidence>
<feature type="compositionally biased region" description="Pro residues" evidence="16">
    <location>
        <begin position="1180"/>
        <end position="1189"/>
    </location>
</feature>
<gene>
    <name evidence="18" type="ORF">CAMP_LOCUS11872</name>
</gene>
<feature type="compositionally biased region" description="Polar residues" evidence="16">
    <location>
        <begin position="1280"/>
        <end position="1294"/>
    </location>
</feature>
<feature type="compositionally biased region" description="Low complexity" evidence="16">
    <location>
        <begin position="248"/>
        <end position="261"/>
    </location>
</feature>
<dbReference type="InterPro" id="IPR011009">
    <property type="entry name" value="Kinase-like_dom_sf"/>
</dbReference>
<dbReference type="Pfam" id="PF24889">
    <property type="entry name" value="CCTL2_WNK"/>
    <property type="match status" value="1"/>
</dbReference>
<evidence type="ECO:0000259" key="17">
    <source>
        <dbReference type="PROSITE" id="PS50011"/>
    </source>
</evidence>
<evidence type="ECO:0000256" key="14">
    <source>
        <dbReference type="ARBA" id="ARBA00061662"/>
    </source>
</evidence>
<feature type="compositionally biased region" description="Low complexity" evidence="16">
    <location>
        <begin position="17"/>
        <end position="43"/>
    </location>
</feature>
<comment type="catalytic activity">
    <reaction evidence="13">
        <text>L-seryl-[protein] + ATP = O-phospho-L-seryl-[protein] + ADP + H(+)</text>
        <dbReference type="Rhea" id="RHEA:17989"/>
        <dbReference type="Rhea" id="RHEA-COMP:9863"/>
        <dbReference type="Rhea" id="RHEA-COMP:11604"/>
        <dbReference type="ChEBI" id="CHEBI:15378"/>
        <dbReference type="ChEBI" id="CHEBI:29999"/>
        <dbReference type="ChEBI" id="CHEBI:30616"/>
        <dbReference type="ChEBI" id="CHEBI:83421"/>
        <dbReference type="ChEBI" id="CHEBI:456216"/>
        <dbReference type="EC" id="2.7.11.1"/>
    </reaction>
</comment>
<dbReference type="FunFam" id="1.10.510.10:FF:000006">
    <property type="entry name" value="Serine/threonine-protein kinase WNK1 isoform 2"/>
    <property type="match status" value="1"/>
</dbReference>
<protein>
    <recommendedName>
        <fullName evidence="3">non-specific serine/threonine protein kinase</fullName>
        <ecNumber evidence="3">2.7.11.1</ecNumber>
    </recommendedName>
</protein>
<dbReference type="InterPro" id="IPR050588">
    <property type="entry name" value="WNK_Ser-Thr_kinase"/>
</dbReference>
<feature type="compositionally biased region" description="Basic and acidic residues" evidence="16">
    <location>
        <begin position="720"/>
        <end position="733"/>
    </location>
</feature>
<feature type="compositionally biased region" description="Low complexity" evidence="16">
    <location>
        <begin position="1163"/>
        <end position="1179"/>
    </location>
</feature>
<dbReference type="Proteomes" id="UP001152747">
    <property type="component" value="Unassembled WGS sequence"/>
</dbReference>
<dbReference type="Gene3D" id="3.10.20.90">
    <property type="entry name" value="Phosphatidylinositol 3-kinase Catalytic Subunit, Chain A, domain 1"/>
    <property type="match status" value="2"/>
</dbReference>
<feature type="compositionally biased region" description="Polar residues" evidence="16">
    <location>
        <begin position="1250"/>
        <end position="1262"/>
    </location>
</feature>
<dbReference type="InterPro" id="IPR056865">
    <property type="entry name" value="CCTL2_WNK"/>
</dbReference>
<feature type="compositionally biased region" description="Basic and acidic residues" evidence="16">
    <location>
        <begin position="55"/>
        <end position="64"/>
    </location>
</feature>
<proteinExistence type="inferred from homology"/>
<dbReference type="GO" id="GO:0005737">
    <property type="term" value="C:cytoplasm"/>
    <property type="evidence" value="ECO:0007669"/>
    <property type="project" value="UniProtKB-SubCell"/>
</dbReference>
<keyword evidence="9" id="KW-0418">Kinase</keyword>
<feature type="region of interest" description="Disordered" evidence="16">
    <location>
        <begin position="1245"/>
        <end position="1294"/>
    </location>
</feature>
<keyword evidence="8" id="KW-0547">Nucleotide-binding</keyword>
<sequence>MPDSIPNGGRPPPPPQSSTSSTTSTAAATASGTTSTSTSATTTNYPRRRIGRQIKKVDELHPSQEHPTMGSHWLSGEERSRLEAVQQDWRRSRPNKYQWSKPRRPDDISPNNSILSVESGGTLSPQKVVSIVSPTNNTTITNHHYPAQSSQQHQQHQNHLGPRVQHHTVTTNSNGMISPLAVSPTSHPSNAHTNIAAAVLQNAVSSPQHNIFDRSRLSSKTTPQKAHLLQHSHLHDSSPLKPGIVPISTLRTSTETSTSNDESVKTSIESKSEAENEETLKISEEERLKKEQEKREEEEKAARKIDIEDDFDAQEKPIDKSKNGRFLKFDEELGRGSFKTVFRGLDTETGVAVAWCELQESKLNRTERQRFREEAEMLKDLQHPNIVRFYDYWESSDLSGKRKYIVLVTELMTSGTLKMYLKRFKRINIKVLKSWCRQILKGLSFLHSRSPSVIHRDLKCDNIFITGTTGSVKIGDLGLATLKNKSFAKSVIGTPEFMAPEMYEEMYDESVDVYAFGMCLLEMVTGEYPYSECMNPATIYRKVISGVKPECFQRIPQQYPEIREIIDRCIRVHREERSTVKQLLVDDFFTPEDLVGIRVEIKNRDTDLNELNVEIQMQLRVYDEKKRKQYRFKENEGLQFAFDIENDSADEVVQQMIEQQHIPDEDTKMITKLIRDKVDAFKRDRDHRLAEIKRKEEEEERLREEQEVKEELRIRAENKEKEKAEKERIEKEAAAAASAAAATAAAISSQPPPTPTPAQVTPSQPTSSAAPIVPPSSTTLITSTILHPPSVECSTPSSIQPVSSPVSATTTVVSQTLHQPQVQNVVHPTLTVIHNMEIEQEPKDEHDGISISTPTILNNTVPRTISTEMSTMVTSPGSITPSIFADDSNLSCEERKKINKKKIMLEILKVDMTKSVPLVSCKLDTAHKTVTFQFALGTDKPNMIAQKLLSEDCLSPANTRIVEAQLEEVITLIKSEPPNKGIGSKFATVLDESNLTGVPVITAMIATPDGEEEKVVRKLSGEEENKKIGEIIISQPTPVSVTPEPTSDVVSTPVPVTPTPAPAVKLSRFQVTKSEPIATPAVTTPVAVNIEPSATVVSSANTTISTNTTTSTNLLATPSPVSHSLSSNSSPSATTHSNNSSVTSTASAAVRRFTVQPVSQAESGISSSISTPLPEQNQQPIPPPIPSNPPVVSSSSLILNSENSTSNLSESASSSATVVMDSVNTEPTQTQTQNDVLTQLDSELRKVSGASHSASPSTVVDNTQTPQTTAQPTVPPSICPAQSSTNAGQSVPQTPNRIEAEAGLAGLHERLEALKLEQEAKNERENENEESGHAAGPQEEGGEETDGKIPIDTLKGLAEALGKVIHTDAREATPMPSTINEEQIIEQPIISPPNVLPDLSATSSTVLVAEGEKRERSYEELAVNNENVDAESVTSGRMTKASTSTRLATFENLETALSSTLGTHLRQNAPPSRDEGPSTPNIPFSIGTPPSHSPLPVSECDYDLKGQMDLEGEDPEVIRMIVKHRMEQHELLEKQRVEIEQLRSRIRVQRAATAQPDLLLSDQNDEIDDDIPIDADSTMLAKDPNSFATTFSLPTSPSPHQQQLSQLVSEVSKLLDFSTSPLSTSSATNRMTMSQTAGAPTISPSPSSSSRLRDNQSAPPRNPQ</sequence>
<feature type="region of interest" description="Disordered" evidence="16">
    <location>
        <begin position="215"/>
        <end position="314"/>
    </location>
</feature>
<dbReference type="CDD" id="cd13983">
    <property type="entry name" value="STKc_WNK"/>
    <property type="match status" value="1"/>
</dbReference>
<keyword evidence="11 15" id="KW-0175">Coiled coil</keyword>
<comment type="cofactor">
    <cofactor evidence="1">
        <name>Mg(2+)</name>
        <dbReference type="ChEBI" id="CHEBI:18420"/>
    </cofactor>
</comment>
<dbReference type="Pfam" id="PF12202">
    <property type="entry name" value="OSR1_C"/>
    <property type="match status" value="1"/>
</dbReference>
<dbReference type="PROSITE" id="PS50011">
    <property type="entry name" value="PROTEIN_KINASE_DOM"/>
    <property type="match status" value="1"/>
</dbReference>
<feature type="compositionally biased region" description="Polar residues" evidence="16">
    <location>
        <begin position="109"/>
        <end position="122"/>
    </location>
</feature>
<dbReference type="SMART" id="SM00220">
    <property type="entry name" value="S_TKc"/>
    <property type="match status" value="1"/>
</dbReference>
<evidence type="ECO:0000256" key="15">
    <source>
        <dbReference type="SAM" id="Coils"/>
    </source>
</evidence>
<evidence type="ECO:0000256" key="16">
    <source>
        <dbReference type="SAM" id="MobiDB-lite"/>
    </source>
</evidence>
<comment type="similarity">
    <text evidence="14">Belongs to the protein kinase superfamily. Ser/Thr protein kinase family. WNK subfamily.</text>
</comment>
<dbReference type="Pfam" id="PF00069">
    <property type="entry name" value="Pkinase"/>
    <property type="match status" value="1"/>
</dbReference>
<feature type="compositionally biased region" description="Polar residues" evidence="16">
    <location>
        <begin position="1619"/>
        <end position="1638"/>
    </location>
</feature>
<evidence type="ECO:0000256" key="11">
    <source>
        <dbReference type="ARBA" id="ARBA00023054"/>
    </source>
</evidence>
<feature type="compositionally biased region" description="Low complexity" evidence="16">
    <location>
        <begin position="757"/>
        <end position="768"/>
    </location>
</feature>
<feature type="compositionally biased region" description="Low complexity" evidence="16">
    <location>
        <begin position="148"/>
        <end position="157"/>
    </location>
</feature>
<evidence type="ECO:0000256" key="4">
    <source>
        <dbReference type="ARBA" id="ARBA00022473"/>
    </source>
</evidence>
<accession>A0A9P1IPY7</accession>
<dbReference type="Gene3D" id="1.10.510.10">
    <property type="entry name" value="Transferase(Phosphotransferase) domain 1"/>
    <property type="match status" value="1"/>
</dbReference>
<dbReference type="InterPro" id="IPR008271">
    <property type="entry name" value="Ser/Thr_kinase_AS"/>
</dbReference>
<evidence type="ECO:0000256" key="13">
    <source>
        <dbReference type="ARBA" id="ARBA00048679"/>
    </source>
</evidence>
<dbReference type="InterPro" id="IPR000719">
    <property type="entry name" value="Prot_kinase_dom"/>
</dbReference>
<feature type="compositionally biased region" description="Basic and acidic residues" evidence="16">
    <location>
        <begin position="262"/>
        <end position="306"/>
    </location>
</feature>
<dbReference type="FunFam" id="3.30.200.20:FF:001054">
    <property type="entry name" value="Serine/threonine-protein kinase WNK1"/>
    <property type="match status" value="1"/>
</dbReference>
<dbReference type="EMBL" id="CANHGI010000004">
    <property type="protein sequence ID" value="CAI5449235.1"/>
    <property type="molecule type" value="Genomic_DNA"/>
</dbReference>
<keyword evidence="19" id="KW-1185">Reference proteome</keyword>
<dbReference type="InterPro" id="IPR024678">
    <property type="entry name" value="Kinase_OSR1/WNK_CCT"/>
</dbReference>
<feature type="compositionally biased region" description="Polar residues" evidence="16">
    <location>
        <begin position="1459"/>
        <end position="1470"/>
    </location>
</feature>
<evidence type="ECO:0000256" key="2">
    <source>
        <dbReference type="ARBA" id="ARBA00004496"/>
    </source>
</evidence>
<comment type="caution">
    <text evidence="18">The sequence shown here is derived from an EMBL/GenBank/DDBJ whole genome shotgun (WGS) entry which is preliminary data.</text>
</comment>
<keyword evidence="7" id="KW-0808">Transferase</keyword>
<keyword evidence="10" id="KW-0067">ATP-binding</keyword>
<evidence type="ECO:0000256" key="8">
    <source>
        <dbReference type="ARBA" id="ARBA00022741"/>
    </source>
</evidence>
<feature type="region of interest" description="Disordered" evidence="16">
    <location>
        <begin position="1109"/>
        <end position="1145"/>
    </location>
</feature>
<reference evidence="18" key="1">
    <citation type="submission" date="2022-11" db="EMBL/GenBank/DDBJ databases">
        <authorList>
            <person name="Kikuchi T."/>
        </authorList>
    </citation>
    <scope>NUCLEOTIDE SEQUENCE</scope>
    <source>
        <strain evidence="18">PS1010</strain>
    </source>
</reference>
<comment type="subcellular location">
    <subcellularLocation>
        <location evidence="2">Cytoplasm</location>
    </subcellularLocation>
</comment>
<dbReference type="Gene3D" id="3.30.200.20">
    <property type="entry name" value="Phosphorylase Kinase, domain 1"/>
    <property type="match status" value="1"/>
</dbReference>
<feature type="region of interest" description="Disordered" evidence="16">
    <location>
        <begin position="1"/>
        <end position="122"/>
    </location>
</feature>
<feature type="region of interest" description="Disordered" evidence="16">
    <location>
        <begin position="1319"/>
        <end position="1349"/>
    </location>
</feature>
<feature type="region of interest" description="Disordered" evidence="16">
    <location>
        <begin position="720"/>
        <end position="776"/>
    </location>
</feature>
<dbReference type="PROSITE" id="PS00108">
    <property type="entry name" value="PROTEIN_KINASE_ST"/>
    <property type="match status" value="1"/>
</dbReference>
<evidence type="ECO:0000256" key="5">
    <source>
        <dbReference type="ARBA" id="ARBA00022490"/>
    </source>
</evidence>
<keyword evidence="4" id="KW-0217">Developmental protein</keyword>
<feature type="compositionally biased region" description="Polar residues" evidence="16">
    <location>
        <begin position="1655"/>
        <end position="1664"/>
    </location>
</feature>
<feature type="coiled-coil region" evidence="15">
    <location>
        <begin position="1525"/>
        <end position="1552"/>
    </location>
</feature>
<dbReference type="GO" id="GO:0004674">
    <property type="term" value="F:protein serine/threonine kinase activity"/>
    <property type="evidence" value="ECO:0007669"/>
    <property type="project" value="UniProtKB-KW"/>
</dbReference>
<evidence type="ECO:0000256" key="10">
    <source>
        <dbReference type="ARBA" id="ARBA00022840"/>
    </source>
</evidence>
<evidence type="ECO:0000256" key="1">
    <source>
        <dbReference type="ARBA" id="ARBA00001946"/>
    </source>
</evidence>
<dbReference type="GO" id="GO:0140694">
    <property type="term" value="P:membraneless organelle assembly"/>
    <property type="evidence" value="ECO:0007669"/>
    <property type="project" value="UniProtKB-ARBA"/>
</dbReference>
<feature type="region of interest" description="Disordered" evidence="16">
    <location>
        <begin position="1619"/>
        <end position="1664"/>
    </location>
</feature>
<comment type="catalytic activity">
    <reaction evidence="12">
        <text>L-threonyl-[protein] + ATP = O-phospho-L-threonyl-[protein] + ADP + H(+)</text>
        <dbReference type="Rhea" id="RHEA:46608"/>
        <dbReference type="Rhea" id="RHEA-COMP:11060"/>
        <dbReference type="Rhea" id="RHEA-COMP:11605"/>
        <dbReference type="ChEBI" id="CHEBI:15378"/>
        <dbReference type="ChEBI" id="CHEBI:30013"/>
        <dbReference type="ChEBI" id="CHEBI:30616"/>
        <dbReference type="ChEBI" id="CHEBI:61977"/>
        <dbReference type="ChEBI" id="CHEBI:456216"/>
        <dbReference type="EC" id="2.7.11.1"/>
    </reaction>
</comment>
<keyword evidence="5" id="KW-0963">Cytoplasm</keyword>
<feature type="region of interest" description="Disordered" evidence="16">
    <location>
        <begin position="1158"/>
        <end position="1196"/>
    </location>
</feature>
<evidence type="ECO:0000256" key="7">
    <source>
        <dbReference type="ARBA" id="ARBA00022679"/>
    </source>
</evidence>
<dbReference type="GO" id="GO:0006884">
    <property type="term" value="P:cell volume homeostasis"/>
    <property type="evidence" value="ECO:0007669"/>
    <property type="project" value="UniProtKB-ARBA"/>
</dbReference>
<dbReference type="GO" id="GO:0005524">
    <property type="term" value="F:ATP binding"/>
    <property type="evidence" value="ECO:0007669"/>
    <property type="project" value="UniProtKB-KW"/>
</dbReference>
<dbReference type="OrthoDB" id="4062651at2759"/>
<organism evidence="18 19">
    <name type="scientific">Caenorhabditis angaria</name>
    <dbReference type="NCBI Taxonomy" id="860376"/>
    <lineage>
        <taxon>Eukaryota</taxon>
        <taxon>Metazoa</taxon>
        <taxon>Ecdysozoa</taxon>
        <taxon>Nematoda</taxon>
        <taxon>Chromadorea</taxon>
        <taxon>Rhabditida</taxon>
        <taxon>Rhabditina</taxon>
        <taxon>Rhabditomorpha</taxon>
        <taxon>Rhabditoidea</taxon>
        <taxon>Rhabditidae</taxon>
        <taxon>Peloderinae</taxon>
        <taxon>Caenorhabditis</taxon>
    </lineage>
</organism>
<dbReference type="EC" id="2.7.11.1" evidence="3"/>
<evidence type="ECO:0000256" key="6">
    <source>
        <dbReference type="ARBA" id="ARBA00022527"/>
    </source>
</evidence>
<keyword evidence="6" id="KW-0723">Serine/threonine-protein kinase</keyword>
<evidence type="ECO:0000313" key="18">
    <source>
        <dbReference type="EMBL" id="CAI5449235.1"/>
    </source>
</evidence>
<feature type="compositionally biased region" description="Low complexity" evidence="16">
    <location>
        <begin position="734"/>
        <end position="749"/>
    </location>
</feature>
<dbReference type="GO" id="GO:0071474">
    <property type="term" value="P:cellular hyperosmotic response"/>
    <property type="evidence" value="ECO:0007669"/>
    <property type="project" value="UniProtKB-ARBA"/>
</dbReference>
<evidence type="ECO:0000256" key="3">
    <source>
        <dbReference type="ARBA" id="ARBA00012513"/>
    </source>
</evidence>